<name>A0A6J4Q779_9PSEU</name>
<dbReference type="AlphaFoldDB" id="A0A6J4Q779"/>
<feature type="non-terminal residue" evidence="2">
    <location>
        <position position="199"/>
    </location>
</feature>
<evidence type="ECO:0000256" key="1">
    <source>
        <dbReference type="SAM" id="MobiDB-lite"/>
    </source>
</evidence>
<feature type="compositionally biased region" description="Low complexity" evidence="1">
    <location>
        <begin position="57"/>
        <end position="67"/>
    </location>
</feature>
<organism evidence="2">
    <name type="scientific">uncultured Pseudonocardia sp</name>
    <dbReference type="NCBI Taxonomy" id="211455"/>
    <lineage>
        <taxon>Bacteria</taxon>
        <taxon>Bacillati</taxon>
        <taxon>Actinomycetota</taxon>
        <taxon>Actinomycetes</taxon>
        <taxon>Pseudonocardiales</taxon>
        <taxon>Pseudonocardiaceae</taxon>
        <taxon>Pseudonocardia</taxon>
        <taxon>environmental samples</taxon>
    </lineage>
</organism>
<feature type="region of interest" description="Disordered" evidence="1">
    <location>
        <begin position="1"/>
        <end position="199"/>
    </location>
</feature>
<feature type="compositionally biased region" description="Low complexity" evidence="1">
    <location>
        <begin position="1"/>
        <end position="24"/>
    </location>
</feature>
<accession>A0A6J4Q779</accession>
<feature type="compositionally biased region" description="Basic residues" evidence="1">
    <location>
        <begin position="136"/>
        <end position="156"/>
    </location>
</feature>
<feature type="compositionally biased region" description="Low complexity" evidence="1">
    <location>
        <begin position="123"/>
        <end position="135"/>
    </location>
</feature>
<feature type="compositionally biased region" description="Basic residues" evidence="1">
    <location>
        <begin position="68"/>
        <end position="83"/>
    </location>
</feature>
<feature type="compositionally biased region" description="Basic residues" evidence="1">
    <location>
        <begin position="183"/>
        <end position="192"/>
    </location>
</feature>
<reference evidence="2" key="1">
    <citation type="submission" date="2020-02" db="EMBL/GenBank/DDBJ databases">
        <authorList>
            <person name="Meier V. D."/>
        </authorList>
    </citation>
    <scope>NUCLEOTIDE SEQUENCE</scope>
    <source>
        <strain evidence="2">AVDCRST_MAG66</strain>
    </source>
</reference>
<gene>
    <name evidence="2" type="ORF">AVDCRST_MAG66-3653</name>
</gene>
<feature type="compositionally biased region" description="Low complexity" evidence="1">
    <location>
        <begin position="161"/>
        <end position="175"/>
    </location>
</feature>
<feature type="compositionally biased region" description="Basic and acidic residues" evidence="1">
    <location>
        <begin position="84"/>
        <end position="100"/>
    </location>
</feature>
<feature type="non-terminal residue" evidence="2">
    <location>
        <position position="1"/>
    </location>
</feature>
<proteinExistence type="predicted"/>
<sequence>ARRPAAARAVAGARAPGRALGAAHRAVRGGGRTVLVGRERPRRAHPAVLRADRGRHLAGAVAGQPAAPRRRAGGRGQPRRARRRPADLADRQRGLADHPGRGARHGGGGVRRRGHAAGGAGRVLGRARGDAAAAGRRQRAGPLHRRPHRRGHRRGRGGGAPHRPGAAGPPRGAGAARRDRGCPARHGRRAARAGRAEGR</sequence>
<dbReference type="EMBL" id="CADCUS010000513">
    <property type="protein sequence ID" value="CAA9436672.1"/>
    <property type="molecule type" value="Genomic_DNA"/>
</dbReference>
<protein>
    <submittedName>
        <fullName evidence="2">Uncharacterized protein</fullName>
    </submittedName>
</protein>
<evidence type="ECO:0000313" key="2">
    <source>
        <dbReference type="EMBL" id="CAA9436672.1"/>
    </source>
</evidence>